<keyword evidence="5 6" id="KW-0472">Membrane</keyword>
<feature type="transmembrane region" description="Helical" evidence="6">
    <location>
        <begin position="12"/>
        <end position="32"/>
    </location>
</feature>
<keyword evidence="9" id="KW-1185">Reference proteome</keyword>
<keyword evidence="3 6" id="KW-0812">Transmembrane</keyword>
<evidence type="ECO:0000256" key="4">
    <source>
        <dbReference type="ARBA" id="ARBA00022989"/>
    </source>
</evidence>
<dbReference type="EMBL" id="JAKMXF010000310">
    <property type="protein sequence ID" value="KAI6650531.1"/>
    <property type="molecule type" value="Genomic_DNA"/>
</dbReference>
<dbReference type="GO" id="GO:0012505">
    <property type="term" value="C:endomembrane system"/>
    <property type="evidence" value="ECO:0007669"/>
    <property type="project" value="UniProtKB-SubCell"/>
</dbReference>
<evidence type="ECO:0000256" key="5">
    <source>
        <dbReference type="ARBA" id="ARBA00023136"/>
    </source>
</evidence>
<dbReference type="PANTHER" id="PTHR21324">
    <property type="entry name" value="FASTING-INDUCIBLE INTEGRAL MEMBRANE PROTEIN TM6P1-RELATED"/>
    <property type="match status" value="1"/>
</dbReference>
<accession>A0AAV7JQD0</accession>
<organism evidence="8 9">
    <name type="scientific">Oopsacas minuta</name>
    <dbReference type="NCBI Taxonomy" id="111878"/>
    <lineage>
        <taxon>Eukaryota</taxon>
        <taxon>Metazoa</taxon>
        <taxon>Porifera</taxon>
        <taxon>Hexactinellida</taxon>
        <taxon>Hexasterophora</taxon>
        <taxon>Lyssacinosida</taxon>
        <taxon>Leucopsacidae</taxon>
        <taxon>Oopsacas</taxon>
    </lineage>
</organism>
<name>A0AAV7JQD0_9METZ</name>
<evidence type="ECO:0000256" key="6">
    <source>
        <dbReference type="SAM" id="Phobius"/>
    </source>
</evidence>
<dbReference type="InterPro" id="IPR019402">
    <property type="entry name" value="CWH43_N"/>
</dbReference>
<evidence type="ECO:0000256" key="3">
    <source>
        <dbReference type="ARBA" id="ARBA00022692"/>
    </source>
</evidence>
<evidence type="ECO:0000313" key="9">
    <source>
        <dbReference type="Proteomes" id="UP001165289"/>
    </source>
</evidence>
<comment type="subcellular location">
    <subcellularLocation>
        <location evidence="1">Endomembrane system</location>
        <topology evidence="1">Multi-pass membrane protein</topology>
    </subcellularLocation>
</comment>
<feature type="transmembrane region" description="Helical" evidence="6">
    <location>
        <begin position="120"/>
        <end position="140"/>
    </location>
</feature>
<comment type="caution">
    <text evidence="8">The sequence shown here is derived from an EMBL/GenBank/DDBJ whole genome shotgun (WGS) entry which is preliminary data.</text>
</comment>
<feature type="transmembrane region" description="Helical" evidence="6">
    <location>
        <begin position="224"/>
        <end position="244"/>
    </location>
</feature>
<evidence type="ECO:0000259" key="7">
    <source>
        <dbReference type="Pfam" id="PF10277"/>
    </source>
</evidence>
<gene>
    <name evidence="8" type="ORF">LOD99_7582</name>
</gene>
<evidence type="ECO:0000256" key="1">
    <source>
        <dbReference type="ARBA" id="ARBA00004127"/>
    </source>
</evidence>
<evidence type="ECO:0000256" key="2">
    <source>
        <dbReference type="ARBA" id="ARBA00006565"/>
    </source>
</evidence>
<dbReference type="PANTHER" id="PTHR21324:SF2">
    <property type="entry name" value="EG:22E5.9 PROTEIN"/>
    <property type="match status" value="1"/>
</dbReference>
<reference evidence="8 9" key="1">
    <citation type="journal article" date="2023" name="BMC Biol.">
        <title>The compact genome of the sponge Oopsacas minuta (Hexactinellida) is lacking key metazoan core genes.</title>
        <authorList>
            <person name="Santini S."/>
            <person name="Schenkelaars Q."/>
            <person name="Jourda C."/>
            <person name="Duchesne M."/>
            <person name="Belahbib H."/>
            <person name="Rocher C."/>
            <person name="Selva M."/>
            <person name="Riesgo A."/>
            <person name="Vervoort M."/>
            <person name="Leys S.P."/>
            <person name="Kodjabachian L."/>
            <person name="Le Bivic A."/>
            <person name="Borchiellini C."/>
            <person name="Claverie J.M."/>
            <person name="Renard E."/>
        </authorList>
    </citation>
    <scope>NUCLEOTIDE SEQUENCE [LARGE SCALE GENOMIC DNA]</scope>
    <source>
        <strain evidence="8">SPO-2</strain>
    </source>
</reference>
<dbReference type="Proteomes" id="UP001165289">
    <property type="component" value="Unassembled WGS sequence"/>
</dbReference>
<comment type="similarity">
    <text evidence="2">Belongs to the DRAM/TMEM150 family.</text>
</comment>
<dbReference type="InterPro" id="IPR050911">
    <property type="entry name" value="DRAM/TMEM150_Autophagy_Mod"/>
</dbReference>
<feature type="transmembrane region" description="Helical" evidence="6">
    <location>
        <begin position="52"/>
        <end position="74"/>
    </location>
</feature>
<feature type="transmembrane region" description="Helical" evidence="6">
    <location>
        <begin position="86"/>
        <end position="108"/>
    </location>
</feature>
<evidence type="ECO:0000313" key="8">
    <source>
        <dbReference type="EMBL" id="KAI6650531.1"/>
    </source>
</evidence>
<proteinExistence type="inferred from homology"/>
<feature type="transmembrane region" description="Helical" evidence="6">
    <location>
        <begin position="161"/>
        <end position="186"/>
    </location>
</feature>
<protein>
    <submittedName>
        <fullName evidence="8">DNA damage-regulated autophagy modulator protein 2-like</fullName>
    </submittedName>
</protein>
<dbReference type="Pfam" id="PF10277">
    <property type="entry name" value="Frag1"/>
    <property type="match status" value="1"/>
</dbReference>
<feature type="domain" description="CWH43-like N-terminal" evidence="7">
    <location>
        <begin position="9"/>
        <end position="243"/>
    </location>
</feature>
<dbReference type="AlphaFoldDB" id="A0AAV7JQD0"/>
<sequence>MKLQHRLEIYPILFVVWTVLGVATTYTIGAALNHYPALIPAISHTGEFPPENGIFTIVVTISAFLFLIICTIRFKQIFDEREDHYLSIRILNFIGYLVAITVVIGMLLVGSFDVSDRETITVHFIGAFFVYVPGFIYYVIQTIIGPVFKSLNRWRWVVLMVRIVLLFMGGILLFLYLFFLFTYRIFVNNSTNIMIPTQMNISTTSAAPTTVAYPLFNYATGSQWFMVASFYALALTLIPEFYMIEMVFTIRNRKYVTRNSSNSSSPSLQ</sequence>
<keyword evidence="4 6" id="KW-1133">Transmembrane helix</keyword>